<evidence type="ECO:0000313" key="5">
    <source>
        <dbReference type="Proteomes" id="UP000282977"/>
    </source>
</evidence>
<evidence type="ECO:0000313" key="4">
    <source>
        <dbReference type="EMBL" id="RVT39632.1"/>
    </source>
</evidence>
<dbReference type="AlphaFoldDB" id="A0A437J4M9"/>
<reference evidence="4 5" key="1">
    <citation type="submission" date="2019-01" db="EMBL/GenBank/DDBJ databases">
        <authorList>
            <person name="Chen W.-M."/>
        </authorList>
    </citation>
    <scope>NUCLEOTIDE SEQUENCE [LARGE SCALE GENOMIC DNA]</scope>
    <source>
        <strain evidence="4 5">TLA-22</strain>
    </source>
</reference>
<gene>
    <name evidence="4" type="ORF">ENE74_14830</name>
</gene>
<keyword evidence="1 2" id="KW-0597">Phosphoprotein</keyword>
<accession>A0A437J4M9</accession>
<comment type="caution">
    <text evidence="4">The sequence shown here is derived from an EMBL/GenBank/DDBJ whole genome shotgun (WGS) entry which is preliminary data.</text>
</comment>
<dbReference type="SMART" id="SM00448">
    <property type="entry name" value="REC"/>
    <property type="match status" value="1"/>
</dbReference>
<name>A0A437J4M9_9SPHN</name>
<dbReference type="PANTHER" id="PTHR44591:SF24">
    <property type="entry name" value="PROTEIN-GLUTAMATE METHYLESTERASE_PROTEIN-GLUTAMINE GLUTAMINASE 1"/>
    <property type="match status" value="1"/>
</dbReference>
<dbReference type="InterPro" id="IPR001789">
    <property type="entry name" value="Sig_transdc_resp-reg_receiver"/>
</dbReference>
<dbReference type="Gene3D" id="3.40.50.2300">
    <property type="match status" value="1"/>
</dbReference>
<dbReference type="InterPro" id="IPR050595">
    <property type="entry name" value="Bact_response_regulator"/>
</dbReference>
<dbReference type="EMBL" id="RZUL01000006">
    <property type="protein sequence ID" value="RVT39632.1"/>
    <property type="molecule type" value="Genomic_DNA"/>
</dbReference>
<dbReference type="PROSITE" id="PS50110">
    <property type="entry name" value="RESPONSE_REGULATORY"/>
    <property type="match status" value="1"/>
</dbReference>
<dbReference type="SUPFAM" id="SSF52172">
    <property type="entry name" value="CheY-like"/>
    <property type="match status" value="1"/>
</dbReference>
<dbReference type="GO" id="GO:0000160">
    <property type="term" value="P:phosphorelay signal transduction system"/>
    <property type="evidence" value="ECO:0007669"/>
    <property type="project" value="InterPro"/>
</dbReference>
<evidence type="ECO:0000256" key="2">
    <source>
        <dbReference type="PROSITE-ProRule" id="PRU00169"/>
    </source>
</evidence>
<dbReference type="InterPro" id="IPR011006">
    <property type="entry name" value="CheY-like_superfamily"/>
</dbReference>
<evidence type="ECO:0000259" key="3">
    <source>
        <dbReference type="PROSITE" id="PS50110"/>
    </source>
</evidence>
<dbReference type="OrthoDB" id="582170at2"/>
<feature type="domain" description="Response regulatory" evidence="3">
    <location>
        <begin position="10"/>
        <end position="120"/>
    </location>
</feature>
<proteinExistence type="predicted"/>
<dbReference type="Proteomes" id="UP000282977">
    <property type="component" value="Unassembled WGS sequence"/>
</dbReference>
<dbReference type="Pfam" id="PF00072">
    <property type="entry name" value="Response_reg"/>
    <property type="match status" value="1"/>
</dbReference>
<feature type="modified residue" description="4-aspartylphosphate" evidence="2">
    <location>
        <position position="60"/>
    </location>
</feature>
<sequence>MSDPRFAGRRVLIVEDESMIAMLLEDIITDLGCIVVACVATVADALASIEGDQLDAALLDVNLGSEQSYGIADVLGPRAVPYLFISGYGDRGIDPRYQGRPVLQKPFTADSIEQALSGILG</sequence>
<protein>
    <submittedName>
        <fullName evidence="4">Response regulator</fullName>
    </submittedName>
</protein>
<keyword evidence="5" id="KW-1185">Reference proteome</keyword>
<dbReference type="PANTHER" id="PTHR44591">
    <property type="entry name" value="STRESS RESPONSE REGULATOR PROTEIN 1"/>
    <property type="match status" value="1"/>
</dbReference>
<organism evidence="4 5">
    <name type="scientific">Sphingobium algorifonticola</name>
    <dbReference type="NCBI Taxonomy" id="2008318"/>
    <lineage>
        <taxon>Bacteria</taxon>
        <taxon>Pseudomonadati</taxon>
        <taxon>Pseudomonadota</taxon>
        <taxon>Alphaproteobacteria</taxon>
        <taxon>Sphingomonadales</taxon>
        <taxon>Sphingomonadaceae</taxon>
        <taxon>Sphingobium</taxon>
    </lineage>
</organism>
<evidence type="ECO:0000256" key="1">
    <source>
        <dbReference type="ARBA" id="ARBA00022553"/>
    </source>
</evidence>